<name>A0A1S3IDC8_LINAN</name>
<feature type="transmembrane region" description="Helical" evidence="6">
    <location>
        <begin position="269"/>
        <end position="288"/>
    </location>
</feature>
<sequence>MAANSKKHSTNPRYPADWLIHQKLQAWHLFNMVCDRKYLNNLAQSMYMAGMLIGAIVIGDLSDRFGRKRLMFISQVFQVLCGVALAFAPEYITFTTLRFLLGAAHSGVFLPGFVIAMELIGAKQGRAITGISFNAFFAVGFCTLSDRIIPGSARWFMQNSQVERSKKIIQKAAKMNGMPDIQKLIDQLEPDSHEKSHVFKIMKYPRMRNRALIMFFNWFTTSLVFYGLSLGTSQLPGGNDYLNLSLSGLVEFPGFLFCILVMDRIGRRPCLCISMISCGVACIGAAVIPDTAGLDWLSITLSMIGKAFSGACFVLVYNYSAEAFPTVVRNGVIGVCSMIARVGGILAPLVNLTGSYTSKEIPPIVFGVTSLVAGLLALLLPETLGTHMPETLEHGEAFGTPKYNETLYASALKTDNNDIQYDEQSKEQNTSQSSKVGAINESFNNDDYGSEDESHSPRSGKLQTTHSWK</sequence>
<feature type="domain" description="Major facilitator superfamily (MFS) profile" evidence="7">
    <location>
        <begin position="1"/>
        <end position="385"/>
    </location>
</feature>
<evidence type="ECO:0000313" key="9">
    <source>
        <dbReference type="RefSeq" id="XP_013396163.1"/>
    </source>
</evidence>
<dbReference type="Gene3D" id="1.20.1250.20">
    <property type="entry name" value="MFS general substrate transporter like domains"/>
    <property type="match status" value="2"/>
</dbReference>
<feature type="transmembrane region" description="Helical" evidence="6">
    <location>
        <begin position="241"/>
        <end position="262"/>
    </location>
</feature>
<dbReference type="InterPro" id="IPR005828">
    <property type="entry name" value="MFS_sugar_transport-like"/>
</dbReference>
<dbReference type="Proteomes" id="UP000085678">
    <property type="component" value="Unplaced"/>
</dbReference>
<gene>
    <name evidence="9" type="primary">LOC106163196</name>
</gene>
<evidence type="ECO:0000256" key="2">
    <source>
        <dbReference type="ARBA" id="ARBA00022692"/>
    </source>
</evidence>
<dbReference type="KEGG" id="lak:106163196"/>
<organism evidence="8 9">
    <name type="scientific">Lingula anatina</name>
    <name type="common">Brachiopod</name>
    <name type="synonym">Lingula unguis</name>
    <dbReference type="NCBI Taxonomy" id="7574"/>
    <lineage>
        <taxon>Eukaryota</taxon>
        <taxon>Metazoa</taxon>
        <taxon>Spiralia</taxon>
        <taxon>Lophotrochozoa</taxon>
        <taxon>Brachiopoda</taxon>
        <taxon>Linguliformea</taxon>
        <taxon>Lingulata</taxon>
        <taxon>Lingulida</taxon>
        <taxon>Linguloidea</taxon>
        <taxon>Lingulidae</taxon>
        <taxon>Lingula</taxon>
    </lineage>
</organism>
<comment type="subcellular location">
    <subcellularLocation>
        <location evidence="1">Membrane</location>
        <topology evidence="1">Multi-pass membrane protein</topology>
    </subcellularLocation>
</comment>
<dbReference type="OrthoDB" id="2544694at2759"/>
<dbReference type="PROSITE" id="PS00216">
    <property type="entry name" value="SUGAR_TRANSPORT_1"/>
    <property type="match status" value="1"/>
</dbReference>
<keyword evidence="8" id="KW-1185">Reference proteome</keyword>
<dbReference type="InterPro" id="IPR011701">
    <property type="entry name" value="MFS"/>
</dbReference>
<evidence type="ECO:0000256" key="1">
    <source>
        <dbReference type="ARBA" id="ARBA00004141"/>
    </source>
</evidence>
<dbReference type="AlphaFoldDB" id="A0A1S3IDC8"/>
<dbReference type="InParanoid" id="A0A1S3IDC8"/>
<proteinExistence type="predicted"/>
<feature type="transmembrane region" description="Helical" evidence="6">
    <location>
        <begin position="70"/>
        <end position="88"/>
    </location>
</feature>
<dbReference type="GeneID" id="106163196"/>
<keyword evidence="4 6" id="KW-0472">Membrane</keyword>
<evidence type="ECO:0000256" key="6">
    <source>
        <dbReference type="SAM" id="Phobius"/>
    </source>
</evidence>
<evidence type="ECO:0000256" key="5">
    <source>
        <dbReference type="SAM" id="MobiDB-lite"/>
    </source>
</evidence>
<feature type="compositionally biased region" description="Polar residues" evidence="5">
    <location>
        <begin position="427"/>
        <end position="447"/>
    </location>
</feature>
<dbReference type="GO" id="GO:0022857">
    <property type="term" value="F:transmembrane transporter activity"/>
    <property type="evidence" value="ECO:0007669"/>
    <property type="project" value="InterPro"/>
</dbReference>
<evidence type="ECO:0000256" key="4">
    <source>
        <dbReference type="ARBA" id="ARBA00023136"/>
    </source>
</evidence>
<dbReference type="SUPFAM" id="SSF103473">
    <property type="entry name" value="MFS general substrate transporter"/>
    <property type="match status" value="1"/>
</dbReference>
<reference evidence="9" key="1">
    <citation type="submission" date="2025-08" db="UniProtKB">
        <authorList>
            <consortium name="RefSeq"/>
        </authorList>
    </citation>
    <scope>IDENTIFICATION</scope>
    <source>
        <tissue evidence="9">Gonads</tissue>
    </source>
</reference>
<keyword evidence="2 6" id="KW-0812">Transmembrane</keyword>
<feature type="transmembrane region" description="Helical" evidence="6">
    <location>
        <begin position="294"/>
        <end position="319"/>
    </location>
</feature>
<feature type="transmembrane region" description="Helical" evidence="6">
    <location>
        <begin position="361"/>
        <end position="380"/>
    </location>
</feature>
<dbReference type="InterPro" id="IPR005829">
    <property type="entry name" value="Sugar_transporter_CS"/>
</dbReference>
<feature type="transmembrane region" description="Helical" evidence="6">
    <location>
        <begin position="211"/>
        <end position="229"/>
    </location>
</feature>
<feature type="transmembrane region" description="Helical" evidence="6">
    <location>
        <begin position="331"/>
        <end position="349"/>
    </location>
</feature>
<evidence type="ECO:0000256" key="3">
    <source>
        <dbReference type="ARBA" id="ARBA00022989"/>
    </source>
</evidence>
<accession>A0A1S3IDC8</accession>
<evidence type="ECO:0000259" key="7">
    <source>
        <dbReference type="PROSITE" id="PS50850"/>
    </source>
</evidence>
<feature type="region of interest" description="Disordered" evidence="5">
    <location>
        <begin position="421"/>
        <end position="469"/>
    </location>
</feature>
<evidence type="ECO:0000313" key="8">
    <source>
        <dbReference type="Proteomes" id="UP000085678"/>
    </source>
</evidence>
<dbReference type="Pfam" id="PF07690">
    <property type="entry name" value="MFS_1"/>
    <property type="match status" value="1"/>
</dbReference>
<protein>
    <submittedName>
        <fullName evidence="9">Organic cation transporter protein-like</fullName>
    </submittedName>
</protein>
<feature type="transmembrane region" description="Helical" evidence="6">
    <location>
        <begin position="100"/>
        <end position="120"/>
    </location>
</feature>
<feature type="transmembrane region" description="Helical" evidence="6">
    <location>
        <begin position="38"/>
        <end position="58"/>
    </location>
</feature>
<dbReference type="Pfam" id="PF00083">
    <property type="entry name" value="Sugar_tr"/>
    <property type="match status" value="1"/>
</dbReference>
<dbReference type="RefSeq" id="XP_013396163.1">
    <property type="nucleotide sequence ID" value="XM_013540709.1"/>
</dbReference>
<dbReference type="CDD" id="cd17317">
    <property type="entry name" value="MFS_SLC22"/>
    <property type="match status" value="1"/>
</dbReference>
<dbReference type="PROSITE" id="PS50850">
    <property type="entry name" value="MFS"/>
    <property type="match status" value="1"/>
</dbReference>
<dbReference type="PANTHER" id="PTHR24064">
    <property type="entry name" value="SOLUTE CARRIER FAMILY 22 MEMBER"/>
    <property type="match status" value="1"/>
</dbReference>
<dbReference type="InterPro" id="IPR036259">
    <property type="entry name" value="MFS_trans_sf"/>
</dbReference>
<dbReference type="InterPro" id="IPR020846">
    <property type="entry name" value="MFS_dom"/>
</dbReference>
<keyword evidence="3 6" id="KW-1133">Transmembrane helix</keyword>
<dbReference type="GO" id="GO:0016020">
    <property type="term" value="C:membrane"/>
    <property type="evidence" value="ECO:0007669"/>
    <property type="project" value="UniProtKB-SubCell"/>
</dbReference>